<dbReference type="Proteomes" id="UP000800235">
    <property type="component" value="Unassembled WGS sequence"/>
</dbReference>
<evidence type="ECO:0000313" key="2">
    <source>
        <dbReference type="Proteomes" id="UP000800235"/>
    </source>
</evidence>
<dbReference type="AlphaFoldDB" id="A0A9P4NKL0"/>
<organism evidence="1 2">
    <name type="scientific">Tothia fuscella</name>
    <dbReference type="NCBI Taxonomy" id="1048955"/>
    <lineage>
        <taxon>Eukaryota</taxon>
        <taxon>Fungi</taxon>
        <taxon>Dikarya</taxon>
        <taxon>Ascomycota</taxon>
        <taxon>Pezizomycotina</taxon>
        <taxon>Dothideomycetes</taxon>
        <taxon>Pleosporomycetidae</taxon>
        <taxon>Venturiales</taxon>
        <taxon>Cylindrosympodiaceae</taxon>
        <taxon>Tothia</taxon>
    </lineage>
</organism>
<reference evidence="1" key="1">
    <citation type="journal article" date="2020" name="Stud. Mycol.">
        <title>101 Dothideomycetes genomes: a test case for predicting lifestyles and emergence of pathogens.</title>
        <authorList>
            <person name="Haridas S."/>
            <person name="Albert R."/>
            <person name="Binder M."/>
            <person name="Bloem J."/>
            <person name="Labutti K."/>
            <person name="Salamov A."/>
            <person name="Andreopoulos B."/>
            <person name="Baker S."/>
            <person name="Barry K."/>
            <person name="Bills G."/>
            <person name="Bluhm B."/>
            <person name="Cannon C."/>
            <person name="Castanera R."/>
            <person name="Culley D."/>
            <person name="Daum C."/>
            <person name="Ezra D."/>
            <person name="Gonzalez J."/>
            <person name="Henrissat B."/>
            <person name="Kuo A."/>
            <person name="Liang C."/>
            <person name="Lipzen A."/>
            <person name="Lutzoni F."/>
            <person name="Magnuson J."/>
            <person name="Mondo S."/>
            <person name="Nolan M."/>
            <person name="Ohm R."/>
            <person name="Pangilinan J."/>
            <person name="Park H.-J."/>
            <person name="Ramirez L."/>
            <person name="Alfaro M."/>
            <person name="Sun H."/>
            <person name="Tritt A."/>
            <person name="Yoshinaga Y."/>
            <person name="Zwiers L.-H."/>
            <person name="Turgeon B."/>
            <person name="Goodwin S."/>
            <person name="Spatafora J."/>
            <person name="Crous P."/>
            <person name="Grigoriev I."/>
        </authorList>
    </citation>
    <scope>NUCLEOTIDE SEQUENCE</scope>
    <source>
        <strain evidence="1">CBS 130266</strain>
    </source>
</reference>
<protein>
    <submittedName>
        <fullName evidence="1">Uncharacterized protein</fullName>
    </submittedName>
</protein>
<evidence type="ECO:0000313" key="1">
    <source>
        <dbReference type="EMBL" id="KAF2425318.1"/>
    </source>
</evidence>
<proteinExistence type="predicted"/>
<gene>
    <name evidence="1" type="ORF">EJ08DRAFT_736779</name>
</gene>
<name>A0A9P4NKL0_9PEZI</name>
<keyword evidence="2" id="KW-1185">Reference proteome</keyword>
<comment type="caution">
    <text evidence="1">The sequence shown here is derived from an EMBL/GenBank/DDBJ whole genome shotgun (WGS) entry which is preliminary data.</text>
</comment>
<dbReference type="EMBL" id="MU007070">
    <property type="protein sequence ID" value="KAF2425318.1"/>
    <property type="molecule type" value="Genomic_DNA"/>
</dbReference>
<dbReference type="OrthoDB" id="3649348at2759"/>
<accession>A0A9P4NKL0</accession>
<sequence>MSSSCPIPVLSYGRHASTAAGVKEGLAPEYDVVHFCLTEDAAKAEFPRVLSGDLDGEPACDIGSNAGRKVEDRLVPKTVLCGGGISLEEVDELKSLVGDKPGLVWIKLNPEDLDGPPGPATIVPFMKRKLQAAGL</sequence>